<dbReference type="InterPro" id="IPR036259">
    <property type="entry name" value="MFS_trans_sf"/>
</dbReference>
<dbReference type="Pfam" id="PF07690">
    <property type="entry name" value="MFS_1"/>
    <property type="match status" value="1"/>
</dbReference>
<feature type="transmembrane region" description="Helical" evidence="4">
    <location>
        <begin position="237"/>
        <end position="259"/>
    </location>
</feature>
<dbReference type="OrthoDB" id="9774288at2"/>
<dbReference type="EMBL" id="MWPV01000004">
    <property type="protein sequence ID" value="OUL57232.1"/>
    <property type="molecule type" value="Genomic_DNA"/>
</dbReference>
<feature type="transmembrane region" description="Helical" evidence="4">
    <location>
        <begin position="53"/>
        <end position="71"/>
    </location>
</feature>
<evidence type="ECO:0000256" key="3">
    <source>
        <dbReference type="ARBA" id="ARBA00023136"/>
    </source>
</evidence>
<accession>A0A244CNR3</accession>
<feature type="transmembrane region" description="Helical" evidence="4">
    <location>
        <begin position="357"/>
        <end position="376"/>
    </location>
</feature>
<dbReference type="Gene3D" id="1.20.1250.20">
    <property type="entry name" value="MFS general substrate transporter like domains"/>
    <property type="match status" value="1"/>
</dbReference>
<dbReference type="SUPFAM" id="SSF103473">
    <property type="entry name" value="MFS general substrate transporter"/>
    <property type="match status" value="1"/>
</dbReference>
<organism evidence="5 6">
    <name type="scientific">Pseudoalteromonas ulvae</name>
    <dbReference type="NCBI Taxonomy" id="107327"/>
    <lineage>
        <taxon>Bacteria</taxon>
        <taxon>Pseudomonadati</taxon>
        <taxon>Pseudomonadota</taxon>
        <taxon>Gammaproteobacteria</taxon>
        <taxon>Alteromonadales</taxon>
        <taxon>Pseudoalteromonadaceae</taxon>
        <taxon>Pseudoalteromonas</taxon>
    </lineage>
</organism>
<protein>
    <recommendedName>
        <fullName evidence="7">MFS transporter</fullName>
    </recommendedName>
</protein>
<feature type="transmembrane region" description="Helical" evidence="4">
    <location>
        <begin position="134"/>
        <end position="153"/>
    </location>
</feature>
<comment type="caution">
    <text evidence="5">The sequence shown here is derived from an EMBL/GenBank/DDBJ whole genome shotgun (WGS) entry which is preliminary data.</text>
</comment>
<name>A0A244CNR3_PSEDV</name>
<evidence type="ECO:0000313" key="6">
    <source>
        <dbReference type="Proteomes" id="UP000194841"/>
    </source>
</evidence>
<dbReference type="Proteomes" id="UP000194841">
    <property type="component" value="Unassembled WGS sequence"/>
</dbReference>
<sequence length="381" mass="42337">MEQLKKWQTPFVFLGVASAVIAITFSAWMAMLNNFAIERAQFGGAEIGILQSLREVPGFLAFTAVFILLMIKEQTLAVVSLALLAVSVSITGLFPTIYGLYATTVLMSIGYHYFETVNQSLALQWFKKDQAPQLLGRLLSLTSIISLLSYGFVWLGFHVFSAQYLTMYAICGGIGLLLTIFLWVSMPTFKADHVQHKHLVLRKKYSLYYLLTFLSGARRQIFVVFAGFLMVEKFGYSVAQISALYMLNHLINIFAAPQIGKLIQVIGERKALTLEYIGLICVFIGYGVVEQAEWAAFLYVVDHLFFAMAIALKTYFQKIADPKDIASSAGVSFTINHIAAVIIPAVFGMIWLINASLVFYAGAMLACCSLLASQWVKINNP</sequence>
<dbReference type="AlphaFoldDB" id="A0A244CNR3"/>
<evidence type="ECO:0000256" key="1">
    <source>
        <dbReference type="ARBA" id="ARBA00022692"/>
    </source>
</evidence>
<feature type="transmembrane region" description="Helical" evidence="4">
    <location>
        <begin position="165"/>
        <end position="186"/>
    </location>
</feature>
<reference evidence="5 6" key="1">
    <citation type="submission" date="2017-02" db="EMBL/GenBank/DDBJ databases">
        <title>Pseudoalteromonas ulvae TC14 Genome.</title>
        <authorList>
            <person name="Molmeret M."/>
        </authorList>
    </citation>
    <scope>NUCLEOTIDE SEQUENCE [LARGE SCALE GENOMIC DNA]</scope>
    <source>
        <strain evidence="5">TC14</strain>
    </source>
</reference>
<evidence type="ECO:0000256" key="2">
    <source>
        <dbReference type="ARBA" id="ARBA00022989"/>
    </source>
</evidence>
<keyword evidence="6" id="KW-1185">Reference proteome</keyword>
<evidence type="ECO:0000313" key="5">
    <source>
        <dbReference type="EMBL" id="OUL57232.1"/>
    </source>
</evidence>
<feature type="transmembrane region" description="Helical" evidence="4">
    <location>
        <begin position="328"/>
        <end position="351"/>
    </location>
</feature>
<dbReference type="RefSeq" id="WP_086744694.1">
    <property type="nucleotide sequence ID" value="NZ_MWPV01000004.1"/>
</dbReference>
<keyword evidence="2 4" id="KW-1133">Transmembrane helix</keyword>
<proteinExistence type="predicted"/>
<keyword evidence="1 4" id="KW-0812">Transmembrane</keyword>
<gene>
    <name evidence="5" type="ORF">B1199_13765</name>
</gene>
<dbReference type="GO" id="GO:0022857">
    <property type="term" value="F:transmembrane transporter activity"/>
    <property type="evidence" value="ECO:0007669"/>
    <property type="project" value="InterPro"/>
</dbReference>
<feature type="transmembrane region" description="Helical" evidence="4">
    <location>
        <begin position="12"/>
        <end position="32"/>
    </location>
</feature>
<evidence type="ECO:0000256" key="4">
    <source>
        <dbReference type="SAM" id="Phobius"/>
    </source>
</evidence>
<feature type="transmembrane region" description="Helical" evidence="4">
    <location>
        <begin position="295"/>
        <end position="316"/>
    </location>
</feature>
<keyword evidence="3 4" id="KW-0472">Membrane</keyword>
<evidence type="ECO:0008006" key="7">
    <source>
        <dbReference type="Google" id="ProtNLM"/>
    </source>
</evidence>
<feature type="transmembrane region" description="Helical" evidence="4">
    <location>
        <begin position="207"/>
        <end position="231"/>
    </location>
</feature>
<dbReference type="InterPro" id="IPR011701">
    <property type="entry name" value="MFS"/>
</dbReference>
<feature type="transmembrane region" description="Helical" evidence="4">
    <location>
        <begin position="77"/>
        <end position="101"/>
    </location>
</feature>
<feature type="transmembrane region" description="Helical" evidence="4">
    <location>
        <begin position="271"/>
        <end position="289"/>
    </location>
</feature>